<feature type="transmembrane region" description="Helical" evidence="2">
    <location>
        <begin position="161"/>
        <end position="180"/>
    </location>
</feature>
<evidence type="ECO:0000256" key="1">
    <source>
        <dbReference type="SAM" id="MobiDB-lite"/>
    </source>
</evidence>
<dbReference type="EMBL" id="CAJMWY010000120">
    <property type="protein sequence ID" value="CAE6416759.1"/>
    <property type="molecule type" value="Genomic_DNA"/>
</dbReference>
<feature type="region of interest" description="Disordered" evidence="1">
    <location>
        <begin position="251"/>
        <end position="272"/>
    </location>
</feature>
<feature type="transmembrane region" description="Helical" evidence="2">
    <location>
        <begin position="119"/>
        <end position="141"/>
    </location>
</feature>
<sequence length="272" mass="29575">MTIQIHIITHTLTFEIDLQEGILVVWLWCHSTTSNYLHNFDYSLLGFVQSKMGSMVGWPLHPIRACGLSALRLLIPGLIVTVGHGILQTTINIKKATVVANPFPELFQGCIISIPNSIWLAYFSGVLYELLVFSLIVWRVWQLGDGLSLTPLLKQLLTNGAWYFAVNLGLMLFSCVGAAYPATIIMANASGLLTALSSIMCSRIFFSMHEFAREDRVRVSPGLPLTTGARGGANISCQFAIPMETFNDGARSPSTPGATLAAPTQSLSQSVA</sequence>
<evidence type="ECO:0000313" key="4">
    <source>
        <dbReference type="Proteomes" id="UP000663861"/>
    </source>
</evidence>
<keyword evidence="2" id="KW-0812">Transmembrane</keyword>
<feature type="compositionally biased region" description="Polar residues" evidence="1">
    <location>
        <begin position="252"/>
        <end position="272"/>
    </location>
</feature>
<keyword evidence="2" id="KW-0472">Membrane</keyword>
<comment type="caution">
    <text evidence="3">The sequence shown here is derived from an EMBL/GenBank/DDBJ whole genome shotgun (WGS) entry which is preliminary data.</text>
</comment>
<reference evidence="3" key="1">
    <citation type="submission" date="2021-01" db="EMBL/GenBank/DDBJ databases">
        <authorList>
            <person name="Kaushik A."/>
        </authorList>
    </citation>
    <scope>NUCLEOTIDE SEQUENCE</scope>
    <source>
        <strain evidence="3">AG4-RS23</strain>
    </source>
</reference>
<dbReference type="Proteomes" id="UP000663861">
    <property type="component" value="Unassembled WGS sequence"/>
</dbReference>
<evidence type="ECO:0000313" key="3">
    <source>
        <dbReference type="EMBL" id="CAE6416759.1"/>
    </source>
</evidence>
<name>A0A8H3AB29_9AGAM</name>
<protein>
    <recommendedName>
        <fullName evidence="5">Transmembrane protein</fullName>
    </recommendedName>
</protein>
<evidence type="ECO:0008006" key="5">
    <source>
        <dbReference type="Google" id="ProtNLM"/>
    </source>
</evidence>
<evidence type="ECO:0000256" key="2">
    <source>
        <dbReference type="SAM" id="Phobius"/>
    </source>
</evidence>
<organism evidence="3 4">
    <name type="scientific">Rhizoctonia solani</name>
    <dbReference type="NCBI Taxonomy" id="456999"/>
    <lineage>
        <taxon>Eukaryota</taxon>
        <taxon>Fungi</taxon>
        <taxon>Dikarya</taxon>
        <taxon>Basidiomycota</taxon>
        <taxon>Agaricomycotina</taxon>
        <taxon>Agaricomycetes</taxon>
        <taxon>Cantharellales</taxon>
        <taxon>Ceratobasidiaceae</taxon>
        <taxon>Rhizoctonia</taxon>
    </lineage>
</organism>
<gene>
    <name evidence="3" type="ORF">RDB_LOCUS8042</name>
</gene>
<proteinExistence type="predicted"/>
<keyword evidence="2" id="KW-1133">Transmembrane helix</keyword>
<dbReference type="AlphaFoldDB" id="A0A8H3AB29"/>
<feature type="transmembrane region" description="Helical" evidence="2">
    <location>
        <begin position="186"/>
        <end position="206"/>
    </location>
</feature>
<accession>A0A8H3AB29</accession>